<evidence type="ECO:0000313" key="2">
    <source>
        <dbReference type="EMBL" id="CAH1390122.1"/>
    </source>
</evidence>
<dbReference type="OrthoDB" id="10602254at2759"/>
<dbReference type="Proteomes" id="UP001152798">
    <property type="component" value="Chromosome 1"/>
</dbReference>
<evidence type="ECO:0000313" key="3">
    <source>
        <dbReference type="Proteomes" id="UP001152798"/>
    </source>
</evidence>
<dbReference type="AlphaFoldDB" id="A0A9P0H2H9"/>
<gene>
    <name evidence="2" type="ORF">NEZAVI_LOCUS1376</name>
</gene>
<dbReference type="EMBL" id="OV725077">
    <property type="protein sequence ID" value="CAH1390122.1"/>
    <property type="molecule type" value="Genomic_DNA"/>
</dbReference>
<sequence length="176" mass="19522">MTWRDRPVMGDNGTESGPQPPPATALTIRISLGCHTSTIFLSTAILQQGKDTDVIASFYKAKRVKNIAVLAQAAAEEVVMLLMRKAHRGTQSEASAGDAQLRALFMASISANNGYALFKSFSLKQLAFITPNCHRASANNGREFRLCVCVASNKTYCVHFWRLYGRDKRQFKLIDY</sequence>
<keyword evidence="3" id="KW-1185">Reference proteome</keyword>
<reference evidence="2" key="1">
    <citation type="submission" date="2022-01" db="EMBL/GenBank/DDBJ databases">
        <authorList>
            <person name="King R."/>
        </authorList>
    </citation>
    <scope>NUCLEOTIDE SEQUENCE</scope>
</reference>
<accession>A0A9P0H2H9</accession>
<evidence type="ECO:0000256" key="1">
    <source>
        <dbReference type="SAM" id="MobiDB-lite"/>
    </source>
</evidence>
<feature type="region of interest" description="Disordered" evidence="1">
    <location>
        <begin position="1"/>
        <end position="22"/>
    </location>
</feature>
<proteinExistence type="predicted"/>
<organism evidence="2 3">
    <name type="scientific">Nezara viridula</name>
    <name type="common">Southern green stink bug</name>
    <name type="synonym">Cimex viridulus</name>
    <dbReference type="NCBI Taxonomy" id="85310"/>
    <lineage>
        <taxon>Eukaryota</taxon>
        <taxon>Metazoa</taxon>
        <taxon>Ecdysozoa</taxon>
        <taxon>Arthropoda</taxon>
        <taxon>Hexapoda</taxon>
        <taxon>Insecta</taxon>
        <taxon>Pterygota</taxon>
        <taxon>Neoptera</taxon>
        <taxon>Paraneoptera</taxon>
        <taxon>Hemiptera</taxon>
        <taxon>Heteroptera</taxon>
        <taxon>Panheteroptera</taxon>
        <taxon>Pentatomomorpha</taxon>
        <taxon>Pentatomoidea</taxon>
        <taxon>Pentatomidae</taxon>
        <taxon>Pentatominae</taxon>
        <taxon>Nezara</taxon>
    </lineage>
</organism>
<name>A0A9P0H2H9_NEZVI</name>
<protein>
    <submittedName>
        <fullName evidence="2">Uncharacterized protein</fullName>
    </submittedName>
</protein>